<keyword evidence="3" id="KW-0472">Membrane</keyword>
<dbReference type="InterPro" id="IPR010908">
    <property type="entry name" value="Longin_dom"/>
</dbReference>
<dbReference type="InterPro" id="IPR011012">
    <property type="entry name" value="Longin-like_dom_sf"/>
</dbReference>
<evidence type="ECO:0000313" key="12">
    <source>
        <dbReference type="EMBL" id="KAK5082314.1"/>
    </source>
</evidence>
<feature type="domain" description="Longin" evidence="10">
    <location>
        <begin position="50"/>
        <end position="149"/>
    </location>
</feature>
<evidence type="ECO:0000259" key="10">
    <source>
        <dbReference type="PROSITE" id="PS50859"/>
    </source>
</evidence>
<keyword evidence="6" id="KW-0636">Prenylation</keyword>
<dbReference type="GeneID" id="90021309"/>
<protein>
    <submittedName>
        <fullName evidence="12">Palmitoyltransferase</fullName>
    </submittedName>
</protein>
<accession>A0AAN7YE08</accession>
<feature type="domain" description="V-SNARE coiled-coil homology" evidence="11">
    <location>
        <begin position="180"/>
        <end position="240"/>
    </location>
</feature>
<dbReference type="Gene3D" id="1.20.5.110">
    <property type="match status" value="1"/>
</dbReference>
<keyword evidence="4" id="KW-0564">Palmitate</keyword>
<dbReference type="CDD" id="cd14824">
    <property type="entry name" value="Longin"/>
    <property type="match status" value="1"/>
</dbReference>
<keyword evidence="13" id="KW-1185">Reference proteome</keyword>
<gene>
    <name evidence="12" type="primary">YKT6</name>
    <name evidence="12" type="ORF">LTR05_007460</name>
</gene>
<dbReference type="EMBL" id="JAVRRJ010000008">
    <property type="protein sequence ID" value="KAK5082314.1"/>
    <property type="molecule type" value="Genomic_DNA"/>
</dbReference>
<dbReference type="PANTHER" id="PTHR45806">
    <property type="entry name" value="SYNAPTOBREVIN HOMOLOG YKT6"/>
    <property type="match status" value="1"/>
</dbReference>
<evidence type="ECO:0000256" key="4">
    <source>
        <dbReference type="ARBA" id="ARBA00023139"/>
    </source>
</evidence>
<evidence type="ECO:0000259" key="11">
    <source>
        <dbReference type="PROSITE" id="PS50892"/>
    </source>
</evidence>
<evidence type="ECO:0000256" key="7">
    <source>
        <dbReference type="ARBA" id="ARBA00046278"/>
    </source>
</evidence>
<dbReference type="PROSITE" id="PS50859">
    <property type="entry name" value="LONGIN"/>
    <property type="match status" value="1"/>
</dbReference>
<dbReference type="GO" id="GO:0005794">
    <property type="term" value="C:Golgi apparatus"/>
    <property type="evidence" value="ECO:0007669"/>
    <property type="project" value="TreeGrafter"/>
</dbReference>
<keyword evidence="8" id="KW-0175">Coiled coil</keyword>
<comment type="similarity">
    <text evidence="1">Belongs to the synaptobrevin family.</text>
</comment>
<evidence type="ECO:0000256" key="2">
    <source>
        <dbReference type="ARBA" id="ARBA00022481"/>
    </source>
</evidence>
<dbReference type="Gene3D" id="3.30.450.50">
    <property type="entry name" value="Longin domain"/>
    <property type="match status" value="1"/>
</dbReference>
<keyword evidence="5" id="KW-0449">Lipoprotein</keyword>
<evidence type="ECO:0000313" key="13">
    <source>
        <dbReference type="Proteomes" id="UP001309876"/>
    </source>
</evidence>
<dbReference type="GO" id="GO:0005484">
    <property type="term" value="F:SNAP receptor activity"/>
    <property type="evidence" value="ECO:0007669"/>
    <property type="project" value="TreeGrafter"/>
</dbReference>
<dbReference type="Pfam" id="PF00957">
    <property type="entry name" value="Synaptobrevin"/>
    <property type="match status" value="1"/>
</dbReference>
<evidence type="ECO:0000256" key="5">
    <source>
        <dbReference type="ARBA" id="ARBA00023288"/>
    </source>
</evidence>
<dbReference type="PANTHER" id="PTHR45806:SF1">
    <property type="entry name" value="SYNAPTOBREVIN HOMOLOG YKT6"/>
    <property type="match status" value="1"/>
</dbReference>
<evidence type="ECO:0000256" key="8">
    <source>
        <dbReference type="PROSITE-ProRule" id="PRU00290"/>
    </source>
</evidence>
<dbReference type="PROSITE" id="PS50892">
    <property type="entry name" value="V_SNARE"/>
    <property type="match status" value="1"/>
</dbReference>
<keyword evidence="2" id="KW-0488">Methylation</keyword>
<evidence type="ECO:0000256" key="9">
    <source>
        <dbReference type="SAM" id="MobiDB-lite"/>
    </source>
</evidence>
<dbReference type="Proteomes" id="UP001309876">
    <property type="component" value="Unassembled WGS sequence"/>
</dbReference>
<dbReference type="Pfam" id="PF13774">
    <property type="entry name" value="Longin"/>
    <property type="match status" value="1"/>
</dbReference>
<dbReference type="SUPFAM" id="SSF58038">
    <property type="entry name" value="SNARE fusion complex"/>
    <property type="match status" value="1"/>
</dbReference>
<dbReference type="AlphaFoldDB" id="A0AAN7YE08"/>
<sequence length="240" mass="26765">MSWLGGGSSSTPSSAPNTGVAGNKNRPKTIYYLGARKRTRTCVTRANKLQILRTDQGKQAVELAGDYDLSSFSMFTRENYKQFIQFSSKTVAERTPVGSRHTIEEKIGKVHVYHTSFGFCAILITEAEYDKLAAQTILSKAADNFKVKYTPTEIAQRNPPLDWPEGKKFREEAINVEQTGIAAVQRELDETKIVLHQTIESVLQRGEKLDTLVAKSDELSGMSKGFYKQAKQQNSCCVVM</sequence>
<dbReference type="GO" id="GO:0006888">
    <property type="term" value="P:endoplasmic reticulum to Golgi vesicle-mediated transport"/>
    <property type="evidence" value="ECO:0007669"/>
    <property type="project" value="TreeGrafter"/>
</dbReference>
<organism evidence="12 13">
    <name type="scientific">Lithohypha guttulata</name>
    <dbReference type="NCBI Taxonomy" id="1690604"/>
    <lineage>
        <taxon>Eukaryota</taxon>
        <taxon>Fungi</taxon>
        <taxon>Dikarya</taxon>
        <taxon>Ascomycota</taxon>
        <taxon>Pezizomycotina</taxon>
        <taxon>Eurotiomycetes</taxon>
        <taxon>Chaetothyriomycetidae</taxon>
        <taxon>Chaetothyriales</taxon>
        <taxon>Trichomeriaceae</taxon>
        <taxon>Lithohypha</taxon>
    </lineage>
</organism>
<dbReference type="SMART" id="SM01270">
    <property type="entry name" value="Longin"/>
    <property type="match status" value="1"/>
</dbReference>
<dbReference type="InterPro" id="IPR042855">
    <property type="entry name" value="V_SNARE_CC"/>
</dbReference>
<feature type="region of interest" description="Disordered" evidence="9">
    <location>
        <begin position="1"/>
        <end position="23"/>
    </location>
</feature>
<evidence type="ECO:0000256" key="1">
    <source>
        <dbReference type="ARBA" id="ARBA00008025"/>
    </source>
</evidence>
<proteinExistence type="inferred from homology"/>
<reference evidence="12 13" key="1">
    <citation type="submission" date="2023-08" db="EMBL/GenBank/DDBJ databases">
        <title>Black Yeasts Isolated from many extreme environments.</title>
        <authorList>
            <person name="Coleine C."/>
            <person name="Stajich J.E."/>
            <person name="Selbmann L."/>
        </authorList>
    </citation>
    <scope>NUCLEOTIDE SEQUENCE [LARGE SCALE GENOMIC DNA]</scope>
    <source>
        <strain evidence="12 13">CCFEE 5910</strain>
    </source>
</reference>
<dbReference type="SUPFAM" id="SSF64356">
    <property type="entry name" value="SNARE-like"/>
    <property type="match status" value="1"/>
</dbReference>
<comment type="caution">
    <text evidence="12">The sequence shown here is derived from an EMBL/GenBank/DDBJ whole genome shotgun (WGS) entry which is preliminary data.</text>
</comment>
<name>A0AAN7YE08_9EURO</name>
<evidence type="ECO:0000256" key="6">
    <source>
        <dbReference type="ARBA" id="ARBA00023289"/>
    </source>
</evidence>
<comment type="subcellular location">
    <subcellularLocation>
        <location evidence="7">Endomembrane system</location>
        <topology evidence="7">Lipid-anchor</topology>
        <orientation evidence="7">Cytoplasmic side</orientation>
    </subcellularLocation>
</comment>
<dbReference type="RefSeq" id="XP_064758684.1">
    <property type="nucleotide sequence ID" value="XM_064895997.1"/>
</dbReference>
<evidence type="ECO:0000256" key="3">
    <source>
        <dbReference type="ARBA" id="ARBA00023136"/>
    </source>
</evidence>